<dbReference type="AlphaFoldDB" id="G0TYX4"/>
<feature type="compositionally biased region" description="Basic and acidic residues" evidence="1">
    <location>
        <begin position="141"/>
        <end position="156"/>
    </location>
</feature>
<feature type="signal peptide" evidence="2">
    <location>
        <begin position="1"/>
        <end position="21"/>
    </location>
</feature>
<evidence type="ECO:0000256" key="1">
    <source>
        <dbReference type="SAM" id="MobiDB-lite"/>
    </source>
</evidence>
<gene>
    <name evidence="3" type="ORF">TVY486_0705040</name>
</gene>
<organism evidence="3">
    <name type="scientific">Trypanosoma vivax (strain Y486)</name>
    <dbReference type="NCBI Taxonomy" id="1055687"/>
    <lineage>
        <taxon>Eukaryota</taxon>
        <taxon>Discoba</taxon>
        <taxon>Euglenozoa</taxon>
        <taxon>Kinetoplastea</taxon>
        <taxon>Metakinetoplastina</taxon>
        <taxon>Trypanosomatida</taxon>
        <taxon>Trypanosomatidae</taxon>
        <taxon>Trypanosoma</taxon>
        <taxon>Duttonella</taxon>
    </lineage>
</organism>
<keyword evidence="2" id="KW-0732">Signal</keyword>
<name>G0TYX4_TRYVY</name>
<feature type="compositionally biased region" description="Acidic residues" evidence="1">
    <location>
        <begin position="88"/>
        <end position="110"/>
    </location>
</feature>
<proteinExistence type="predicted"/>
<reference evidence="3" key="1">
    <citation type="journal article" date="2012" name="Proc. Natl. Acad. Sci. U.S.A.">
        <title>Antigenic diversity is generated by distinct evolutionary mechanisms in African trypanosome species.</title>
        <authorList>
            <person name="Jackson A.P."/>
            <person name="Berry A."/>
            <person name="Aslett M."/>
            <person name="Allison H.C."/>
            <person name="Burton P."/>
            <person name="Vavrova-Anderson J."/>
            <person name="Brown R."/>
            <person name="Browne H."/>
            <person name="Corton N."/>
            <person name="Hauser H."/>
            <person name="Gamble J."/>
            <person name="Gilderthorp R."/>
            <person name="Marcello L."/>
            <person name="McQuillan J."/>
            <person name="Otto T.D."/>
            <person name="Quail M.A."/>
            <person name="Sanders M.J."/>
            <person name="van Tonder A."/>
            <person name="Ginger M.L."/>
            <person name="Field M.C."/>
            <person name="Barry J.D."/>
            <person name="Hertz-Fowler C."/>
            <person name="Berriman M."/>
        </authorList>
    </citation>
    <scope>NUCLEOTIDE SEQUENCE</scope>
    <source>
        <strain evidence="3">Y486</strain>
    </source>
</reference>
<feature type="region of interest" description="Disordered" evidence="1">
    <location>
        <begin position="82"/>
        <end position="175"/>
    </location>
</feature>
<evidence type="ECO:0000313" key="3">
    <source>
        <dbReference type="EMBL" id="CCC49177.1"/>
    </source>
</evidence>
<sequence>MRLICISAFIFSLVIDRAALGSSSVSERGNALESAPAIRKGRNGKILPEEGGVKSKRGMYEELQEKMGDYCPAGFINFRLRIPSSEEGNPEEDEGASEEDSEYRDGESDEGSPQKLQAPKSRNTARRDRAGEHGSLPCGARKGEENGKNEGEERRRANGQTSRANARGVFGTGQALQASRGIMLLLAFENHEG</sequence>
<protein>
    <submittedName>
        <fullName evidence="3">Uncharacterized protein</fullName>
    </submittedName>
</protein>
<dbReference type="EMBL" id="HE573023">
    <property type="protein sequence ID" value="CCC49177.1"/>
    <property type="molecule type" value="Genomic_DNA"/>
</dbReference>
<evidence type="ECO:0000256" key="2">
    <source>
        <dbReference type="SAM" id="SignalP"/>
    </source>
</evidence>
<accession>G0TYX4</accession>
<feature type="chain" id="PRO_5003410203" evidence="2">
    <location>
        <begin position="22"/>
        <end position="193"/>
    </location>
</feature>